<sequence>MKSQDIVVLLKLVSLHQQLRGVERFHQNSPEPFDWQGWNDEIEEQIDEQPIVRLLAEEFTVRGLEASLGISKSEVNASIKRSQRTGLILKDRKTGYPKANIPCLIEFICHGLKYVFAAEPGAMMRGIPTAAAAPVLQGELISASEYIYVWPDPIGKEMGQSLLPLYKSVPHAVRRDPELYASLALIDAIRLGNPREAGLARHLLEKRLKA</sequence>
<dbReference type="AlphaFoldDB" id="A0AAU7NUM5"/>
<evidence type="ECO:0000313" key="2">
    <source>
        <dbReference type="Proteomes" id="UP001225378"/>
    </source>
</evidence>
<dbReference type="EMBL" id="CP157743">
    <property type="protein sequence ID" value="XBS20660.1"/>
    <property type="molecule type" value="Genomic_DNA"/>
</dbReference>
<dbReference type="KEGG" id="mech:Q9L42_000595"/>
<organism evidence="1 2">
    <name type="scientific">Methylomarinum roseum</name>
    <dbReference type="NCBI Taxonomy" id="3067653"/>
    <lineage>
        <taxon>Bacteria</taxon>
        <taxon>Pseudomonadati</taxon>
        <taxon>Pseudomonadota</taxon>
        <taxon>Gammaproteobacteria</taxon>
        <taxon>Methylococcales</taxon>
        <taxon>Methylococcaceae</taxon>
        <taxon>Methylomarinum</taxon>
    </lineage>
</organism>
<dbReference type="RefSeq" id="WP_305906574.1">
    <property type="nucleotide sequence ID" value="NZ_CP157743.1"/>
</dbReference>
<evidence type="ECO:0000313" key="1">
    <source>
        <dbReference type="EMBL" id="XBS20660.1"/>
    </source>
</evidence>
<name>A0AAU7NUM5_9GAMM</name>
<proteinExistence type="predicted"/>
<evidence type="ECO:0008006" key="3">
    <source>
        <dbReference type="Google" id="ProtNLM"/>
    </source>
</evidence>
<protein>
    <recommendedName>
        <fullName evidence="3">Transcriptional regulator</fullName>
    </recommendedName>
</protein>
<dbReference type="Proteomes" id="UP001225378">
    <property type="component" value="Chromosome"/>
</dbReference>
<reference evidence="1 2" key="1">
    <citation type="journal article" date="2024" name="Microbiology">
        <title>Methylomarinum rosea sp. nov., a novel halophilic methanotrophic bacterium from the hypersaline Lake Elton.</title>
        <authorList>
            <person name="Suleimanov R.Z."/>
            <person name="Oshkin I.Y."/>
            <person name="Danilova O.V."/>
            <person name="Suzina N.E."/>
            <person name="Dedysh S.N."/>
        </authorList>
    </citation>
    <scope>NUCLEOTIDE SEQUENCE [LARGE SCALE GENOMIC DNA]</scope>
    <source>
        <strain evidence="1 2">Ch1-1</strain>
    </source>
</reference>
<keyword evidence="2" id="KW-1185">Reference proteome</keyword>
<gene>
    <name evidence="1" type="ORF">Q9L42_000595</name>
</gene>
<accession>A0AAU7NUM5</accession>